<accession>A0A9P5XJA0</accession>
<keyword evidence="3" id="KW-1185">Reference proteome</keyword>
<proteinExistence type="predicted"/>
<dbReference type="PROSITE" id="PS50181">
    <property type="entry name" value="FBOX"/>
    <property type="match status" value="1"/>
</dbReference>
<organism evidence="2 3">
    <name type="scientific">Macrolepiota fuliginosa MF-IS2</name>
    <dbReference type="NCBI Taxonomy" id="1400762"/>
    <lineage>
        <taxon>Eukaryota</taxon>
        <taxon>Fungi</taxon>
        <taxon>Dikarya</taxon>
        <taxon>Basidiomycota</taxon>
        <taxon>Agaricomycotina</taxon>
        <taxon>Agaricomycetes</taxon>
        <taxon>Agaricomycetidae</taxon>
        <taxon>Agaricales</taxon>
        <taxon>Agaricineae</taxon>
        <taxon>Agaricaceae</taxon>
        <taxon>Macrolepiota</taxon>
    </lineage>
</organism>
<dbReference type="InterPro" id="IPR032675">
    <property type="entry name" value="LRR_dom_sf"/>
</dbReference>
<dbReference type="InterPro" id="IPR019734">
    <property type="entry name" value="TPR_rpt"/>
</dbReference>
<dbReference type="SUPFAM" id="SSF52047">
    <property type="entry name" value="RNI-like"/>
    <property type="match status" value="1"/>
</dbReference>
<dbReference type="OrthoDB" id="2423701at2759"/>
<dbReference type="InterPro" id="IPR001810">
    <property type="entry name" value="F-box_dom"/>
</dbReference>
<dbReference type="InterPro" id="IPR036047">
    <property type="entry name" value="F-box-like_dom_sf"/>
</dbReference>
<dbReference type="AlphaFoldDB" id="A0A9P5XJA0"/>
<evidence type="ECO:0000313" key="2">
    <source>
        <dbReference type="EMBL" id="KAF9450575.1"/>
    </source>
</evidence>
<evidence type="ECO:0000313" key="3">
    <source>
        <dbReference type="Proteomes" id="UP000807342"/>
    </source>
</evidence>
<dbReference type="Gene3D" id="3.80.10.10">
    <property type="entry name" value="Ribonuclease Inhibitor"/>
    <property type="match status" value="1"/>
</dbReference>
<dbReference type="InterPro" id="IPR011990">
    <property type="entry name" value="TPR-like_helical_dom_sf"/>
</dbReference>
<dbReference type="Proteomes" id="UP000807342">
    <property type="component" value="Unassembled WGS sequence"/>
</dbReference>
<reference evidence="2" key="1">
    <citation type="submission" date="2020-11" db="EMBL/GenBank/DDBJ databases">
        <authorList>
            <consortium name="DOE Joint Genome Institute"/>
            <person name="Ahrendt S."/>
            <person name="Riley R."/>
            <person name="Andreopoulos W."/>
            <person name="Labutti K."/>
            <person name="Pangilinan J."/>
            <person name="Ruiz-Duenas F.J."/>
            <person name="Barrasa J.M."/>
            <person name="Sanchez-Garcia M."/>
            <person name="Camarero S."/>
            <person name="Miyauchi S."/>
            <person name="Serrano A."/>
            <person name="Linde D."/>
            <person name="Babiker R."/>
            <person name="Drula E."/>
            <person name="Ayuso-Fernandez I."/>
            <person name="Pacheco R."/>
            <person name="Padilla G."/>
            <person name="Ferreira P."/>
            <person name="Barriuso J."/>
            <person name="Kellner H."/>
            <person name="Castanera R."/>
            <person name="Alfaro M."/>
            <person name="Ramirez L."/>
            <person name="Pisabarro A.G."/>
            <person name="Kuo A."/>
            <person name="Tritt A."/>
            <person name="Lipzen A."/>
            <person name="He G."/>
            <person name="Yan M."/>
            <person name="Ng V."/>
            <person name="Cullen D."/>
            <person name="Martin F."/>
            <person name="Rosso M.-N."/>
            <person name="Henrissat B."/>
            <person name="Hibbett D."/>
            <person name="Martinez A.T."/>
            <person name="Grigoriev I.V."/>
        </authorList>
    </citation>
    <scope>NUCLEOTIDE SEQUENCE</scope>
    <source>
        <strain evidence="2">MF-IS2</strain>
    </source>
</reference>
<comment type="caution">
    <text evidence="2">The sequence shown here is derived from an EMBL/GenBank/DDBJ whole genome shotgun (WGS) entry which is preliminary data.</text>
</comment>
<gene>
    <name evidence="2" type="ORF">P691DRAFT_725803</name>
</gene>
<sequence>MAWKPHFEQGITLFKKGRNTEALEQFNLALTNGGENQFIIYDSRAAMYDLLNNPKEALRDAKTTIKLAPQRWQGYARAARLFMKTHKFDASLKTVAHALTHVRPEDNKRREELLKLKQDIVDAQEATAARERRMQNHMIKLPFEIYGEIFQPVLAEDHTQIITLLHVCSHWRQTVRNMPALWHTLVLSNSRADRKAALWLERSHCRIRELHVLQDYTSKQLPGRPTFLDDLKWPYLRVCRIHHPGIFKFINPGVMFRDVESLEINTQLSRIARTFFHPSTNLRSLSVLETELELSHLTHPTLSLTSLHLSHCYFVGGPLDNFIDVLSANPKLESLHLESLVRAPRDPIPMNLVGSEDLPDLKNLTVLEVIRNPWSSSILLLNIPSLQTLRFEALSHPALNDHFIHWISTNPKSLTELSLKNMAVDAVILIRLLRTIPTIEVLVLVGMYDTTNAVVTTLIETPAPPQGDSEELRLPCPCPRLRHLDVSSCPDVQTSTLHALVEQRVTLSALGVEEGGGDDSVAPPKVNKLEVLKMDNCPTIDAAWLPWFRERVREVSCVYVPSKKAQKGVAKRVNGL</sequence>
<evidence type="ECO:0000259" key="1">
    <source>
        <dbReference type="PROSITE" id="PS50181"/>
    </source>
</evidence>
<dbReference type="Gene3D" id="1.20.1280.50">
    <property type="match status" value="1"/>
</dbReference>
<dbReference type="PANTHER" id="PTHR38926">
    <property type="entry name" value="F-BOX DOMAIN CONTAINING PROTEIN, EXPRESSED"/>
    <property type="match status" value="1"/>
</dbReference>
<dbReference type="EMBL" id="MU151102">
    <property type="protein sequence ID" value="KAF9450575.1"/>
    <property type="molecule type" value="Genomic_DNA"/>
</dbReference>
<dbReference type="SMART" id="SM00028">
    <property type="entry name" value="TPR"/>
    <property type="match status" value="3"/>
</dbReference>
<protein>
    <recommendedName>
        <fullName evidence="1">F-box domain-containing protein</fullName>
    </recommendedName>
</protein>
<dbReference type="SUPFAM" id="SSF48452">
    <property type="entry name" value="TPR-like"/>
    <property type="match status" value="1"/>
</dbReference>
<feature type="domain" description="F-box" evidence="1">
    <location>
        <begin position="135"/>
        <end position="185"/>
    </location>
</feature>
<dbReference type="Gene3D" id="1.25.40.10">
    <property type="entry name" value="Tetratricopeptide repeat domain"/>
    <property type="match status" value="1"/>
</dbReference>
<dbReference type="SUPFAM" id="SSF81383">
    <property type="entry name" value="F-box domain"/>
    <property type="match status" value="1"/>
</dbReference>
<name>A0A9P5XJA0_9AGAR</name>
<dbReference type="PANTHER" id="PTHR38926:SF72">
    <property type="entry name" value="IM:7136021-RELATED"/>
    <property type="match status" value="1"/>
</dbReference>